<keyword evidence="5" id="KW-1185">Reference proteome</keyword>
<dbReference type="InterPro" id="IPR050072">
    <property type="entry name" value="Peptidase_M20A"/>
</dbReference>
<dbReference type="InterPro" id="IPR011650">
    <property type="entry name" value="Peptidase_M20_dimer"/>
</dbReference>
<gene>
    <name evidence="4" type="ORF">FGM00_12385</name>
</gene>
<dbReference type="Gene3D" id="3.30.70.360">
    <property type="match status" value="1"/>
</dbReference>
<dbReference type="KEGG" id="asag:FGM00_12385"/>
<dbReference type="AlphaFoldDB" id="A0A5B7SU99"/>
<dbReference type="Gene3D" id="3.40.630.10">
    <property type="entry name" value="Zn peptidases"/>
    <property type="match status" value="1"/>
</dbReference>
<evidence type="ECO:0000256" key="1">
    <source>
        <dbReference type="ARBA" id="ARBA00022723"/>
    </source>
</evidence>
<proteinExistence type="predicted"/>
<evidence type="ECO:0000259" key="3">
    <source>
        <dbReference type="Pfam" id="PF07687"/>
    </source>
</evidence>
<accession>A0A5B7SU99</accession>
<dbReference type="Pfam" id="PF07687">
    <property type="entry name" value="M20_dimer"/>
    <property type="match status" value="1"/>
</dbReference>
<organism evidence="4 5">
    <name type="scientific">Aggregatimonas sangjinii</name>
    <dbReference type="NCBI Taxonomy" id="2583587"/>
    <lineage>
        <taxon>Bacteria</taxon>
        <taxon>Pseudomonadati</taxon>
        <taxon>Bacteroidota</taxon>
        <taxon>Flavobacteriia</taxon>
        <taxon>Flavobacteriales</taxon>
        <taxon>Flavobacteriaceae</taxon>
        <taxon>Aggregatimonas</taxon>
    </lineage>
</organism>
<evidence type="ECO:0000256" key="2">
    <source>
        <dbReference type="ARBA" id="ARBA00022801"/>
    </source>
</evidence>
<dbReference type="Proteomes" id="UP000310017">
    <property type="component" value="Chromosome"/>
</dbReference>
<sequence>MLLCIQFVLVIGQAQESSPVAQKKYTKEIEKLSAKKVMQTAFSIIDAIDGQTTEDLIALTEIEAPPFKEGARATAFKTLLKQTELDTVWIDAIGNVIGLRKGADGDRVVVLDAHLDTVFPEGTDVTVKQKGDTLYAPGIGDDTRGLAMLVAISKAMNIAALQTKADIWFVGSVGEEGLGDLRGVKHLFRENAPKIASWIAIDGGAIGRVNNAGLGSTRYKAVFKGKGGHSWGAFGLANPHHALGYAITHFTKEAKKYIDEGPKTSFNIGRIGGGTSVNSIPFESWMEVDMRSVDAERLLEMDRIFKESMHAALEEYNASGVDDEISLELIKIGDRPSGELPETTPLVQRAIAATLFFDEQPRLTRGSTNGNIPISLGIPAVTLGRGGNGGGAHSLGEWWINENGTKAIKLALLIAMAEAGLGK</sequence>
<feature type="domain" description="Peptidase M20 dimerisation" evidence="3">
    <location>
        <begin position="215"/>
        <end position="315"/>
    </location>
</feature>
<dbReference type="PANTHER" id="PTHR43808">
    <property type="entry name" value="ACETYLORNITHINE DEACETYLASE"/>
    <property type="match status" value="1"/>
</dbReference>
<keyword evidence="2 4" id="KW-0378">Hydrolase</keyword>
<name>A0A5B7SU99_9FLAO</name>
<evidence type="ECO:0000313" key="5">
    <source>
        <dbReference type="Proteomes" id="UP000310017"/>
    </source>
</evidence>
<dbReference type="EMBL" id="CP040710">
    <property type="protein sequence ID" value="QCX02365.1"/>
    <property type="molecule type" value="Genomic_DNA"/>
</dbReference>
<keyword evidence="1" id="KW-0479">Metal-binding</keyword>
<dbReference type="GO" id="GO:0016787">
    <property type="term" value="F:hydrolase activity"/>
    <property type="evidence" value="ECO:0007669"/>
    <property type="project" value="UniProtKB-KW"/>
</dbReference>
<dbReference type="SUPFAM" id="SSF55031">
    <property type="entry name" value="Bacterial exopeptidase dimerisation domain"/>
    <property type="match status" value="1"/>
</dbReference>
<dbReference type="PANTHER" id="PTHR43808:SF17">
    <property type="entry name" value="PEPTIDASE M20"/>
    <property type="match status" value="1"/>
</dbReference>
<dbReference type="GO" id="GO:0046872">
    <property type="term" value="F:metal ion binding"/>
    <property type="evidence" value="ECO:0007669"/>
    <property type="project" value="UniProtKB-KW"/>
</dbReference>
<dbReference type="InterPro" id="IPR002933">
    <property type="entry name" value="Peptidase_M20"/>
</dbReference>
<evidence type="ECO:0000313" key="4">
    <source>
        <dbReference type="EMBL" id="QCX02365.1"/>
    </source>
</evidence>
<dbReference type="InterPro" id="IPR036264">
    <property type="entry name" value="Bact_exopeptidase_dim_dom"/>
</dbReference>
<dbReference type="Pfam" id="PF01546">
    <property type="entry name" value="Peptidase_M20"/>
    <property type="match status" value="1"/>
</dbReference>
<protein>
    <submittedName>
        <fullName evidence="4">M20/M25/M40 family metallo-hydrolase</fullName>
    </submittedName>
</protein>
<dbReference type="SUPFAM" id="SSF53187">
    <property type="entry name" value="Zn-dependent exopeptidases"/>
    <property type="match status" value="1"/>
</dbReference>
<dbReference type="OrthoDB" id="9783294at2"/>
<reference evidence="4 5" key="1">
    <citation type="submission" date="2019-05" db="EMBL/GenBank/DDBJ databases">
        <title>Genome sequencing of F202Z8.</title>
        <authorList>
            <person name="Kwon Y.M."/>
        </authorList>
    </citation>
    <scope>NUCLEOTIDE SEQUENCE [LARGE SCALE GENOMIC DNA]</scope>
    <source>
        <strain evidence="4 5">F202Z8</strain>
    </source>
</reference>